<feature type="transmembrane region" description="Helical" evidence="8">
    <location>
        <begin position="279"/>
        <end position="300"/>
    </location>
</feature>
<comment type="caution">
    <text evidence="10">The sequence shown here is derived from an EMBL/GenBank/DDBJ whole genome shotgun (WGS) entry which is preliminary data.</text>
</comment>
<feature type="transmembrane region" description="Helical" evidence="8">
    <location>
        <begin position="408"/>
        <end position="428"/>
    </location>
</feature>
<feature type="transmembrane region" description="Helical" evidence="8">
    <location>
        <begin position="248"/>
        <end position="267"/>
    </location>
</feature>
<dbReference type="Gene3D" id="1.20.1250.20">
    <property type="entry name" value="MFS general substrate transporter like domains"/>
    <property type="match status" value="1"/>
</dbReference>
<organism evidence="10 11">
    <name type="scientific">Rhizosaccharibacter radicis</name>
    <dbReference type="NCBI Taxonomy" id="2782605"/>
    <lineage>
        <taxon>Bacteria</taxon>
        <taxon>Pseudomonadati</taxon>
        <taxon>Pseudomonadota</taxon>
        <taxon>Alphaproteobacteria</taxon>
        <taxon>Acetobacterales</taxon>
        <taxon>Acetobacteraceae</taxon>
        <taxon>Rhizosaccharibacter</taxon>
    </lineage>
</organism>
<protein>
    <submittedName>
        <fullName evidence="10">DHA2 family efflux MFS transporter permease subunit</fullName>
    </submittedName>
</protein>
<dbReference type="Pfam" id="PF07690">
    <property type="entry name" value="MFS_1"/>
    <property type="match status" value="1"/>
</dbReference>
<dbReference type="SUPFAM" id="SSF103473">
    <property type="entry name" value="MFS general substrate transporter"/>
    <property type="match status" value="1"/>
</dbReference>
<keyword evidence="6 8" id="KW-0472">Membrane</keyword>
<feature type="transmembrane region" description="Helical" evidence="8">
    <location>
        <begin position="117"/>
        <end position="135"/>
    </location>
</feature>
<feature type="transmembrane region" description="Helical" evidence="8">
    <location>
        <begin position="209"/>
        <end position="227"/>
    </location>
</feature>
<evidence type="ECO:0000256" key="3">
    <source>
        <dbReference type="ARBA" id="ARBA00022475"/>
    </source>
</evidence>
<dbReference type="NCBIfam" id="TIGR00711">
    <property type="entry name" value="efflux_EmrB"/>
    <property type="match status" value="1"/>
</dbReference>
<feature type="region of interest" description="Disordered" evidence="7">
    <location>
        <begin position="438"/>
        <end position="513"/>
    </location>
</feature>
<sequence>MFMEQLDATVLTTALPTMARSFGVDPLHMSVALTSYLVSLSVLIPASGRVADRIGSRTVFTLAIVLFTLGSILCGLSRSLGFLVGARLLQGAGGALMVPVGRLVLLRAVPKAQLVSAMAWVLLPATIGPLIGPPLGGFLTTFLSWRWIFYINIPAGLLGLALAWRFIPQMRAEEPAPFDGIGMVLSGVALAGLVFGLELATHRGAPLPVTLAVLAAGLAAGALYAVHSRRVRDPILDFGLLRYQTFRLSLMSGSATRIMIGAMPFLIPTMLQVGLGASAAQSGTVTLATTVGSIPMRLVARRILRQAGFRRVMVLNGSSACGVMILCALFRPGMSFWLLALVLALSGFTQSLQFMALNTIAYDEVPPERMSAATSFYTTFQQLALTLGIAAAAATLAASQTFHGRHALAMVDFSTCFVVVGLVSLLAVPGAMRLPADAGSTISGHRAGGRGDSGRGDGSRGDDGGVGEASPGDIGRHDDAERPDDFGPDEVAISPAAMPVGERVPAPERTTGG</sequence>
<keyword evidence="2" id="KW-0813">Transport</keyword>
<reference evidence="10 11" key="1">
    <citation type="submission" date="2022-06" db="EMBL/GenBank/DDBJ databases">
        <title>Rhizosaccharibacter gen. nov. sp. nov. KSS12, endophytic bacteria isolated from sugarcane.</title>
        <authorList>
            <person name="Pitiwittayakul N."/>
        </authorList>
    </citation>
    <scope>NUCLEOTIDE SEQUENCE [LARGE SCALE GENOMIC DNA]</scope>
    <source>
        <strain evidence="10 11">KSS12</strain>
    </source>
</reference>
<accession>A0ABT1W088</accession>
<feature type="transmembrane region" description="Helical" evidence="8">
    <location>
        <begin position="383"/>
        <end position="402"/>
    </location>
</feature>
<proteinExistence type="predicted"/>
<feature type="transmembrane region" description="Helical" evidence="8">
    <location>
        <begin position="29"/>
        <end position="47"/>
    </location>
</feature>
<feature type="transmembrane region" description="Helical" evidence="8">
    <location>
        <begin position="59"/>
        <end position="78"/>
    </location>
</feature>
<feature type="transmembrane region" description="Helical" evidence="8">
    <location>
        <begin position="178"/>
        <end position="197"/>
    </location>
</feature>
<dbReference type="PANTHER" id="PTHR42718:SF46">
    <property type="entry name" value="BLR6921 PROTEIN"/>
    <property type="match status" value="1"/>
</dbReference>
<evidence type="ECO:0000313" key="10">
    <source>
        <dbReference type="EMBL" id="MCQ8241035.1"/>
    </source>
</evidence>
<evidence type="ECO:0000256" key="7">
    <source>
        <dbReference type="SAM" id="MobiDB-lite"/>
    </source>
</evidence>
<evidence type="ECO:0000256" key="8">
    <source>
        <dbReference type="SAM" id="Phobius"/>
    </source>
</evidence>
<evidence type="ECO:0000259" key="9">
    <source>
        <dbReference type="PROSITE" id="PS50850"/>
    </source>
</evidence>
<feature type="transmembrane region" description="Helical" evidence="8">
    <location>
        <begin position="337"/>
        <end position="362"/>
    </location>
</feature>
<feature type="transmembrane region" description="Helical" evidence="8">
    <location>
        <begin position="147"/>
        <end position="166"/>
    </location>
</feature>
<dbReference type="PROSITE" id="PS50850">
    <property type="entry name" value="MFS"/>
    <property type="match status" value="1"/>
</dbReference>
<feature type="compositionally biased region" description="Basic and acidic residues" evidence="7">
    <location>
        <begin position="452"/>
        <end position="463"/>
    </location>
</feature>
<dbReference type="EMBL" id="JAMZEJ010000005">
    <property type="protein sequence ID" value="MCQ8241035.1"/>
    <property type="molecule type" value="Genomic_DNA"/>
</dbReference>
<feature type="transmembrane region" description="Helical" evidence="8">
    <location>
        <begin position="312"/>
        <end position="331"/>
    </location>
</feature>
<keyword evidence="4 8" id="KW-0812">Transmembrane</keyword>
<dbReference type="PANTHER" id="PTHR42718">
    <property type="entry name" value="MAJOR FACILITATOR SUPERFAMILY MULTIDRUG TRANSPORTER MFSC"/>
    <property type="match status" value="1"/>
</dbReference>
<comment type="subcellular location">
    <subcellularLocation>
        <location evidence="1">Cell membrane</location>
        <topology evidence="1">Multi-pass membrane protein</topology>
    </subcellularLocation>
</comment>
<evidence type="ECO:0000256" key="4">
    <source>
        <dbReference type="ARBA" id="ARBA00022692"/>
    </source>
</evidence>
<evidence type="ECO:0000256" key="1">
    <source>
        <dbReference type="ARBA" id="ARBA00004651"/>
    </source>
</evidence>
<evidence type="ECO:0000256" key="2">
    <source>
        <dbReference type="ARBA" id="ARBA00022448"/>
    </source>
</evidence>
<dbReference type="InterPro" id="IPR004638">
    <property type="entry name" value="EmrB-like"/>
</dbReference>
<dbReference type="InterPro" id="IPR036259">
    <property type="entry name" value="MFS_trans_sf"/>
</dbReference>
<keyword evidence="11" id="KW-1185">Reference proteome</keyword>
<dbReference type="InterPro" id="IPR020846">
    <property type="entry name" value="MFS_dom"/>
</dbReference>
<dbReference type="CDD" id="cd17503">
    <property type="entry name" value="MFS_LmrB_MDR_like"/>
    <property type="match status" value="1"/>
</dbReference>
<keyword evidence="5 8" id="KW-1133">Transmembrane helix</keyword>
<keyword evidence="3" id="KW-1003">Cell membrane</keyword>
<dbReference type="InterPro" id="IPR011701">
    <property type="entry name" value="MFS"/>
</dbReference>
<evidence type="ECO:0000256" key="5">
    <source>
        <dbReference type="ARBA" id="ARBA00022989"/>
    </source>
</evidence>
<evidence type="ECO:0000256" key="6">
    <source>
        <dbReference type="ARBA" id="ARBA00023136"/>
    </source>
</evidence>
<evidence type="ECO:0000313" key="11">
    <source>
        <dbReference type="Proteomes" id="UP001524547"/>
    </source>
</evidence>
<dbReference type="Proteomes" id="UP001524547">
    <property type="component" value="Unassembled WGS sequence"/>
</dbReference>
<feature type="transmembrane region" description="Helical" evidence="8">
    <location>
        <begin position="84"/>
        <end position="105"/>
    </location>
</feature>
<feature type="compositionally biased region" description="Basic and acidic residues" evidence="7">
    <location>
        <begin position="474"/>
        <end position="485"/>
    </location>
</feature>
<feature type="domain" description="Major facilitator superfamily (MFS) profile" evidence="9">
    <location>
        <begin position="1"/>
        <end position="432"/>
    </location>
</feature>
<gene>
    <name evidence="10" type="ORF">NFI88_09315</name>
</gene>
<dbReference type="Gene3D" id="1.20.1720.10">
    <property type="entry name" value="Multidrug resistance protein D"/>
    <property type="match status" value="1"/>
</dbReference>
<name>A0ABT1W088_9PROT</name>